<gene>
    <name evidence="2" type="ORF">SAMN05421640_2222</name>
</gene>
<protein>
    <recommendedName>
        <fullName evidence="4">DUF4290 domain-containing protein</fullName>
    </recommendedName>
</protein>
<dbReference type="OrthoDB" id="1466969at2"/>
<evidence type="ECO:0008006" key="4">
    <source>
        <dbReference type="Google" id="ProtNLM"/>
    </source>
</evidence>
<proteinExistence type="predicted"/>
<reference evidence="2 3" key="1">
    <citation type="submission" date="2017-06" db="EMBL/GenBank/DDBJ databases">
        <authorList>
            <person name="Kim H.J."/>
            <person name="Triplett B.A."/>
        </authorList>
    </citation>
    <scope>NUCLEOTIDE SEQUENCE [LARGE SCALE GENOMIC DNA]</scope>
    <source>
        <strain evidence="2 3">DSM 19307</strain>
    </source>
</reference>
<keyword evidence="3" id="KW-1185">Reference proteome</keyword>
<organism evidence="2 3">
    <name type="scientific">Ekhidna lutea</name>
    <dbReference type="NCBI Taxonomy" id="447679"/>
    <lineage>
        <taxon>Bacteria</taxon>
        <taxon>Pseudomonadati</taxon>
        <taxon>Bacteroidota</taxon>
        <taxon>Cytophagia</taxon>
        <taxon>Cytophagales</taxon>
        <taxon>Reichenbachiellaceae</taxon>
        <taxon>Ekhidna</taxon>
    </lineage>
</organism>
<evidence type="ECO:0000313" key="3">
    <source>
        <dbReference type="Proteomes" id="UP000198393"/>
    </source>
</evidence>
<feature type="region of interest" description="Disordered" evidence="1">
    <location>
        <begin position="187"/>
        <end position="230"/>
    </location>
</feature>
<dbReference type="AlphaFoldDB" id="A0A239JLW3"/>
<dbReference type="Pfam" id="PF14123">
    <property type="entry name" value="DUF4290"/>
    <property type="match status" value="1"/>
</dbReference>
<feature type="compositionally biased region" description="Basic residues" evidence="1">
    <location>
        <begin position="216"/>
        <end position="230"/>
    </location>
</feature>
<name>A0A239JLW3_EKHLU</name>
<accession>A0A239JLW3</accession>
<dbReference type="Proteomes" id="UP000198393">
    <property type="component" value="Unassembled WGS sequence"/>
</dbReference>
<evidence type="ECO:0000256" key="1">
    <source>
        <dbReference type="SAM" id="MobiDB-lite"/>
    </source>
</evidence>
<dbReference type="EMBL" id="FZPD01000003">
    <property type="protein sequence ID" value="SNT06313.1"/>
    <property type="molecule type" value="Genomic_DNA"/>
</dbReference>
<dbReference type="InterPro" id="IPR025632">
    <property type="entry name" value="DUF4290"/>
</dbReference>
<evidence type="ECO:0000313" key="2">
    <source>
        <dbReference type="EMBL" id="SNT06313.1"/>
    </source>
</evidence>
<dbReference type="RefSeq" id="WP_089356927.1">
    <property type="nucleotide sequence ID" value="NZ_FZPD01000003.1"/>
</dbReference>
<sequence length="230" mass="26706">MERSLEYNTQRSQLKLREYGRNVQNLVAHLRTIEDKEQRNKKAETLVELMKLINPDLGSNNETDQKVWDDLHIISNFELDIDGPFPKPDASVLDRKPERLQYYSNEIKYRHYGRGVEILIDQAIAMDDPKEKEGAVVAIGRLMKGFFQTWNKESIEDEQILKNIKRLSNNQLDIDIETVKELGLFDSEKKHSSRRSNTNNKGRRNNQGGKGGGRQNRPHNKGGGNNRRRH</sequence>